<dbReference type="EMBL" id="GGEC01074360">
    <property type="protein sequence ID" value="MBX54844.1"/>
    <property type="molecule type" value="Transcribed_RNA"/>
</dbReference>
<accession>A0A2P2PJB9</accession>
<sequence length="9" mass="1187">MENYLFELE</sequence>
<organism evidence="1">
    <name type="scientific">Rhizophora mucronata</name>
    <name type="common">Asiatic mangrove</name>
    <dbReference type="NCBI Taxonomy" id="61149"/>
    <lineage>
        <taxon>Eukaryota</taxon>
        <taxon>Viridiplantae</taxon>
        <taxon>Streptophyta</taxon>
        <taxon>Embryophyta</taxon>
        <taxon>Tracheophyta</taxon>
        <taxon>Spermatophyta</taxon>
        <taxon>Magnoliopsida</taxon>
        <taxon>eudicotyledons</taxon>
        <taxon>Gunneridae</taxon>
        <taxon>Pentapetalae</taxon>
        <taxon>rosids</taxon>
        <taxon>fabids</taxon>
        <taxon>Malpighiales</taxon>
        <taxon>Rhizophoraceae</taxon>
        <taxon>Rhizophora</taxon>
    </lineage>
</organism>
<proteinExistence type="predicted"/>
<protein>
    <submittedName>
        <fullName evidence="1">Uncharacterized protein</fullName>
    </submittedName>
</protein>
<evidence type="ECO:0000313" key="1">
    <source>
        <dbReference type="EMBL" id="MBX54844.1"/>
    </source>
</evidence>
<reference evidence="1" key="1">
    <citation type="submission" date="2018-02" db="EMBL/GenBank/DDBJ databases">
        <title>Rhizophora mucronata_Transcriptome.</title>
        <authorList>
            <person name="Meera S.P."/>
            <person name="Sreeshan A."/>
            <person name="Augustine A."/>
        </authorList>
    </citation>
    <scope>NUCLEOTIDE SEQUENCE</scope>
    <source>
        <tissue evidence="1">Leaf</tissue>
    </source>
</reference>
<name>A0A2P2PJB9_RHIMU</name>